<sequence>MGDAQDCSVAVVGSLNLDLTAEVARAPEEGETVLGRRISTHPGGKGANQAIGAARLARTAIVGAVGNDHAADVVRDAQRAGGVDTRFLYTANVPTGRAIVVVSRDGQNRIIVVPQANSMLDVQQVTAALDELDPSVVLTQLELPAAVTRAAAAWATEHHRRFVLNPSPVAPVDDLILGAADPLVVNELEAAYYAEAANCGGAPDTEIESVVARLLELATTVVVTRGGDDVVVGTQDAVEYIPVPHVTVADTTGAGDHFAGTLAALLGAGEDLFTAARRAASDAAEFVSKPRSER</sequence>
<dbReference type="InterPro" id="IPR029056">
    <property type="entry name" value="Ribokinase-like"/>
</dbReference>
<keyword evidence="12" id="KW-1185">Reference proteome</keyword>
<feature type="binding site" evidence="9">
    <location>
        <position position="289"/>
    </location>
    <ligand>
        <name>K(+)</name>
        <dbReference type="ChEBI" id="CHEBI:29103"/>
    </ligand>
</feature>
<evidence type="ECO:0000256" key="8">
    <source>
        <dbReference type="ARBA" id="ARBA00023277"/>
    </source>
</evidence>
<feature type="active site" description="Proton acceptor" evidence="9">
    <location>
        <position position="256"/>
    </location>
</feature>
<proteinExistence type="inferred from homology"/>
<dbReference type="InterPro" id="IPR011877">
    <property type="entry name" value="Ribokinase"/>
</dbReference>
<feature type="binding site" evidence="9">
    <location>
        <position position="286"/>
    </location>
    <ligand>
        <name>K(+)</name>
        <dbReference type="ChEBI" id="CHEBI:29103"/>
    </ligand>
</feature>
<dbReference type="PANTHER" id="PTHR10584:SF166">
    <property type="entry name" value="RIBOKINASE"/>
    <property type="match status" value="1"/>
</dbReference>
<comment type="caution">
    <text evidence="9">Lacks conserved residue(s) required for the propagation of feature annotation.</text>
</comment>
<comment type="similarity">
    <text evidence="9">Belongs to the carbohydrate kinase PfkB family. Ribokinase subfamily.</text>
</comment>
<feature type="binding site" evidence="9">
    <location>
        <begin position="44"/>
        <end position="48"/>
    </location>
    <ligand>
        <name>substrate</name>
    </ligand>
</feature>
<evidence type="ECO:0000313" key="12">
    <source>
        <dbReference type="Proteomes" id="UP001331936"/>
    </source>
</evidence>
<evidence type="ECO:0000256" key="7">
    <source>
        <dbReference type="ARBA" id="ARBA00022958"/>
    </source>
</evidence>
<keyword evidence="1 9" id="KW-0808">Transferase</keyword>
<comment type="subunit">
    <text evidence="9">Homodimer.</text>
</comment>
<comment type="catalytic activity">
    <reaction evidence="9">
        <text>D-ribose + ATP = D-ribose 5-phosphate + ADP + H(+)</text>
        <dbReference type="Rhea" id="RHEA:13697"/>
        <dbReference type="ChEBI" id="CHEBI:15378"/>
        <dbReference type="ChEBI" id="CHEBI:30616"/>
        <dbReference type="ChEBI" id="CHEBI:47013"/>
        <dbReference type="ChEBI" id="CHEBI:78346"/>
        <dbReference type="ChEBI" id="CHEBI:456216"/>
        <dbReference type="EC" id="2.7.1.15"/>
    </reaction>
</comment>
<dbReference type="EC" id="2.7.1.15" evidence="9"/>
<feature type="binding site" evidence="9">
    <location>
        <position position="142"/>
    </location>
    <ligand>
        <name>substrate</name>
    </ligand>
</feature>
<dbReference type="EMBL" id="JAUZMZ010000052">
    <property type="protein sequence ID" value="MEE2032686.1"/>
    <property type="molecule type" value="Genomic_DNA"/>
</dbReference>
<evidence type="ECO:0000313" key="11">
    <source>
        <dbReference type="EMBL" id="MEE2032686.1"/>
    </source>
</evidence>
<dbReference type="SUPFAM" id="SSF53613">
    <property type="entry name" value="Ribokinase-like"/>
    <property type="match status" value="1"/>
</dbReference>
<dbReference type="InterPro" id="IPR002139">
    <property type="entry name" value="Ribo/fructo_kinase"/>
</dbReference>
<evidence type="ECO:0000256" key="1">
    <source>
        <dbReference type="ARBA" id="ARBA00022679"/>
    </source>
</evidence>
<evidence type="ECO:0000256" key="9">
    <source>
        <dbReference type="HAMAP-Rule" id="MF_01987"/>
    </source>
</evidence>
<organism evidence="11 12">
    <name type="scientific">Rhodococcus chondri</name>
    <dbReference type="NCBI Taxonomy" id="3065941"/>
    <lineage>
        <taxon>Bacteria</taxon>
        <taxon>Bacillati</taxon>
        <taxon>Actinomycetota</taxon>
        <taxon>Actinomycetes</taxon>
        <taxon>Mycobacteriales</taxon>
        <taxon>Nocardiaceae</taxon>
        <taxon>Rhodococcus</taxon>
    </lineage>
</organism>
<gene>
    <name evidence="9" type="primary">rbsK</name>
    <name evidence="11" type="ORF">Q8814_11270</name>
</gene>
<comment type="subcellular location">
    <subcellularLocation>
        <location evidence="9">Cytoplasm</location>
    </subcellularLocation>
</comment>
<comment type="caution">
    <text evidence="11">The sequence shown here is derived from an EMBL/GenBank/DDBJ whole genome shotgun (WGS) entry which is preliminary data.</text>
</comment>
<dbReference type="Pfam" id="PF00294">
    <property type="entry name" value="PfkB"/>
    <property type="match status" value="1"/>
</dbReference>
<comment type="activity regulation">
    <text evidence="9">Activated by a monovalent cation that binds near, but not in, the active site. The most likely occupant of the site in vivo is potassium. Ion binding induces a conformational change that may alter substrate affinity.</text>
</comment>
<evidence type="ECO:0000256" key="6">
    <source>
        <dbReference type="ARBA" id="ARBA00022842"/>
    </source>
</evidence>
<keyword evidence="7 9" id="KW-0630">Potassium</keyword>
<dbReference type="Proteomes" id="UP001331936">
    <property type="component" value="Unassembled WGS sequence"/>
</dbReference>
<dbReference type="GO" id="GO:0004747">
    <property type="term" value="F:ribokinase activity"/>
    <property type="evidence" value="ECO:0007669"/>
    <property type="project" value="UniProtKB-EC"/>
</dbReference>
<comment type="pathway">
    <text evidence="9">Carbohydrate metabolism; D-ribose degradation; D-ribose 5-phosphate from beta-D-ribopyranose: step 2/2.</text>
</comment>
<evidence type="ECO:0000256" key="2">
    <source>
        <dbReference type="ARBA" id="ARBA00022723"/>
    </source>
</evidence>
<protein>
    <recommendedName>
        <fullName evidence="9">Ribokinase</fullName>
        <shortName evidence="9">RK</shortName>
        <ecNumber evidence="9">2.7.1.15</ecNumber>
    </recommendedName>
</protein>
<feature type="binding site" evidence="9">
    <location>
        <position position="252"/>
    </location>
    <ligand>
        <name>K(+)</name>
        <dbReference type="ChEBI" id="CHEBI:29103"/>
    </ligand>
</feature>
<name>A0ABU7JRM0_9NOCA</name>
<keyword evidence="6 9" id="KW-0460">Magnesium</keyword>
<dbReference type="RefSeq" id="WP_330152104.1">
    <property type="nucleotide sequence ID" value="NZ_JAUZMZ010000052.1"/>
</dbReference>
<feature type="binding site" evidence="9">
    <location>
        <begin position="255"/>
        <end position="256"/>
    </location>
    <ligand>
        <name>ATP</name>
        <dbReference type="ChEBI" id="CHEBI:30616"/>
    </ligand>
</feature>
<reference evidence="11 12" key="1">
    <citation type="submission" date="2023-08" db="EMBL/GenBank/DDBJ databases">
        <authorList>
            <person name="Girao M."/>
            <person name="Carvalho M.F."/>
        </authorList>
    </citation>
    <scope>NUCLEOTIDE SEQUENCE [LARGE SCALE GENOMIC DNA]</scope>
    <source>
        <strain evidence="11 12">CC-R104</strain>
    </source>
</reference>
<keyword evidence="5 9" id="KW-0067">ATP-binding</keyword>
<feature type="domain" description="Carbohydrate kinase PfkB" evidence="10">
    <location>
        <begin position="8"/>
        <end position="290"/>
    </location>
</feature>
<evidence type="ECO:0000256" key="3">
    <source>
        <dbReference type="ARBA" id="ARBA00022741"/>
    </source>
</evidence>
<accession>A0ABU7JRM0</accession>
<keyword evidence="3 9" id="KW-0547">Nucleotide-binding</keyword>
<dbReference type="PRINTS" id="PR00990">
    <property type="entry name" value="RIBOKINASE"/>
</dbReference>
<feature type="binding site" evidence="9">
    <location>
        <begin position="16"/>
        <end position="18"/>
    </location>
    <ligand>
        <name>substrate</name>
    </ligand>
</feature>
<keyword evidence="4 9" id="KW-0418">Kinase</keyword>
<dbReference type="InterPro" id="IPR011611">
    <property type="entry name" value="PfkB_dom"/>
</dbReference>
<keyword evidence="8 9" id="KW-0119">Carbohydrate metabolism</keyword>
<comment type="function">
    <text evidence="9">Catalyzes the phosphorylation of ribose at O-5 in a reaction requiring ATP and magnesium. The resulting D-ribose-5-phosphate can then be used either for sythesis of nucleotides, histidine, and tryptophan, or as a component of the pentose phosphate pathway.</text>
</comment>
<dbReference type="Gene3D" id="3.40.1190.20">
    <property type="match status" value="1"/>
</dbReference>
<evidence type="ECO:0000259" key="10">
    <source>
        <dbReference type="Pfam" id="PF00294"/>
    </source>
</evidence>
<evidence type="ECO:0000256" key="5">
    <source>
        <dbReference type="ARBA" id="ARBA00022840"/>
    </source>
</evidence>
<feature type="binding site" evidence="9">
    <location>
        <position position="186"/>
    </location>
    <ligand>
        <name>ATP</name>
        <dbReference type="ChEBI" id="CHEBI:30616"/>
    </ligand>
</feature>
<feature type="binding site" evidence="9">
    <location>
        <position position="250"/>
    </location>
    <ligand>
        <name>K(+)</name>
        <dbReference type="ChEBI" id="CHEBI:29103"/>
    </ligand>
</feature>
<keyword evidence="2 9" id="KW-0479">Metal-binding</keyword>
<feature type="binding site" evidence="9">
    <location>
        <position position="256"/>
    </location>
    <ligand>
        <name>substrate</name>
    </ligand>
</feature>
<dbReference type="CDD" id="cd01174">
    <property type="entry name" value="ribokinase"/>
    <property type="match status" value="1"/>
</dbReference>
<dbReference type="PANTHER" id="PTHR10584">
    <property type="entry name" value="SUGAR KINASE"/>
    <property type="match status" value="1"/>
</dbReference>
<keyword evidence="9" id="KW-0963">Cytoplasm</keyword>
<dbReference type="HAMAP" id="MF_01987">
    <property type="entry name" value="Ribokinase"/>
    <property type="match status" value="1"/>
</dbReference>
<comment type="cofactor">
    <cofactor evidence="9">
        <name>Mg(2+)</name>
        <dbReference type="ChEBI" id="CHEBI:18420"/>
    </cofactor>
    <text evidence="9">Requires a divalent cation, most likely magnesium in vivo, as an electrophilic catalyst to aid phosphoryl group transfer. It is the chelate of the metal and the nucleotide that is the actual substrate.</text>
</comment>
<evidence type="ECO:0000256" key="4">
    <source>
        <dbReference type="ARBA" id="ARBA00022777"/>
    </source>
</evidence>